<reference evidence="2 3" key="1">
    <citation type="submission" date="2020-08" db="EMBL/GenBank/DDBJ databases">
        <title>Genomic Encyclopedia of Type Strains, Phase IV (KMG-IV): sequencing the most valuable type-strain genomes for metagenomic binning, comparative biology and taxonomic classification.</title>
        <authorList>
            <person name="Goeker M."/>
        </authorList>
    </citation>
    <scope>NUCLEOTIDE SEQUENCE [LARGE SCALE GENOMIC DNA]</scope>
    <source>
        <strain evidence="2 3">DSM 14878</strain>
    </source>
</reference>
<gene>
    <name evidence="2" type="ORF">GGR11_002593</name>
</gene>
<accession>A0A7W6F0J3</accession>
<proteinExistence type="predicted"/>
<evidence type="ECO:0000313" key="3">
    <source>
        <dbReference type="Proteomes" id="UP000532936"/>
    </source>
</evidence>
<organism evidence="2 3">
    <name type="scientific">Brevundimonas mediterranea</name>
    <dbReference type="NCBI Taxonomy" id="74329"/>
    <lineage>
        <taxon>Bacteria</taxon>
        <taxon>Pseudomonadati</taxon>
        <taxon>Pseudomonadota</taxon>
        <taxon>Alphaproteobacteria</taxon>
        <taxon>Caulobacterales</taxon>
        <taxon>Caulobacteraceae</taxon>
        <taxon>Brevundimonas</taxon>
    </lineage>
</organism>
<evidence type="ECO:0000313" key="2">
    <source>
        <dbReference type="EMBL" id="MBB3873040.1"/>
    </source>
</evidence>
<comment type="caution">
    <text evidence="2">The sequence shown here is derived from an EMBL/GenBank/DDBJ whole genome shotgun (WGS) entry which is preliminary data.</text>
</comment>
<dbReference type="RefSeq" id="WP_183197534.1">
    <property type="nucleotide sequence ID" value="NZ_JACIDA010000002.1"/>
</dbReference>
<dbReference type="Proteomes" id="UP000532936">
    <property type="component" value="Unassembled WGS sequence"/>
</dbReference>
<evidence type="ECO:0000256" key="1">
    <source>
        <dbReference type="SAM" id="MobiDB-lite"/>
    </source>
</evidence>
<name>A0A7W6F0J3_9CAUL</name>
<feature type="region of interest" description="Disordered" evidence="1">
    <location>
        <begin position="29"/>
        <end position="49"/>
    </location>
</feature>
<sequence>MSKATALADAVILAETVSACASQPHTDATMLSSSHAMPPQGGYMSDRSMPAWSADCTKEALDKMPPEHRGACEKAQFHNP</sequence>
<protein>
    <submittedName>
        <fullName evidence="2">Uncharacterized protein</fullName>
    </submittedName>
</protein>
<dbReference type="EMBL" id="JACIDA010000002">
    <property type="protein sequence ID" value="MBB3873040.1"/>
    <property type="molecule type" value="Genomic_DNA"/>
</dbReference>
<dbReference type="AlphaFoldDB" id="A0A7W6F0J3"/>